<dbReference type="GO" id="GO:0006508">
    <property type="term" value="P:proteolysis"/>
    <property type="evidence" value="ECO:0007669"/>
    <property type="project" value="UniProtKB-KW"/>
</dbReference>
<dbReference type="GO" id="GO:0046872">
    <property type="term" value="F:metal ion binding"/>
    <property type="evidence" value="ECO:0007669"/>
    <property type="project" value="UniProtKB-KW"/>
</dbReference>
<keyword evidence="13" id="KW-0808">Transferase</keyword>
<keyword evidence="18" id="KW-1185">Reference proteome</keyword>
<evidence type="ECO:0000256" key="14">
    <source>
        <dbReference type="ARBA" id="ARBA00023113"/>
    </source>
</evidence>
<dbReference type="PROSITE" id="PS50994">
    <property type="entry name" value="INTEGRASE"/>
    <property type="match status" value="1"/>
</dbReference>
<evidence type="ECO:0000256" key="3">
    <source>
        <dbReference type="ARBA" id="ARBA00022670"/>
    </source>
</evidence>
<evidence type="ECO:0000256" key="11">
    <source>
        <dbReference type="ARBA" id="ARBA00022908"/>
    </source>
</evidence>
<dbReference type="EMBL" id="JBFOLK010000006">
    <property type="protein sequence ID" value="KAL2504928.1"/>
    <property type="molecule type" value="Genomic_DNA"/>
</dbReference>
<dbReference type="GO" id="GO:0004519">
    <property type="term" value="F:endonuclease activity"/>
    <property type="evidence" value="ECO:0007669"/>
    <property type="project" value="UniProtKB-KW"/>
</dbReference>
<keyword evidence="5" id="KW-0479">Metal-binding</keyword>
<dbReference type="SUPFAM" id="SSF53098">
    <property type="entry name" value="Ribonuclease H-like"/>
    <property type="match status" value="1"/>
</dbReference>
<evidence type="ECO:0000256" key="7">
    <source>
        <dbReference type="ARBA" id="ARBA00022759"/>
    </source>
</evidence>
<reference evidence="18" key="1">
    <citation type="submission" date="2024-07" db="EMBL/GenBank/DDBJ databases">
        <title>Two chromosome-level genome assemblies of Korean endemic species Abeliophyllum distichum and Forsythia ovata (Oleaceae).</title>
        <authorList>
            <person name="Jang H."/>
        </authorList>
    </citation>
    <scope>NUCLEOTIDE SEQUENCE [LARGE SCALE GENOMIC DNA]</scope>
</reference>
<keyword evidence="2" id="KW-1188">Viral release from host cell</keyword>
<comment type="function">
    <text evidence="1">The aspartyl protease (PR) mediates the proteolytic cleavages of the Gag and Gag-Pol polyproteins after assembly of the VLP.</text>
</comment>
<evidence type="ECO:0000256" key="8">
    <source>
        <dbReference type="ARBA" id="ARBA00022801"/>
    </source>
</evidence>
<evidence type="ECO:0000313" key="17">
    <source>
        <dbReference type="EMBL" id="KAL2504928.1"/>
    </source>
</evidence>
<keyword evidence="6" id="KW-0547">Nucleotide-binding</keyword>
<keyword evidence="15" id="KW-0233">DNA recombination</keyword>
<evidence type="ECO:0000256" key="10">
    <source>
        <dbReference type="ARBA" id="ARBA00022842"/>
    </source>
</evidence>
<dbReference type="InterPro" id="IPR001584">
    <property type="entry name" value="Integrase_cat-core"/>
</dbReference>
<dbReference type="GO" id="GO:0015074">
    <property type="term" value="P:DNA integration"/>
    <property type="evidence" value="ECO:0007669"/>
    <property type="project" value="UniProtKB-KW"/>
</dbReference>
<evidence type="ECO:0000313" key="18">
    <source>
        <dbReference type="Proteomes" id="UP001604336"/>
    </source>
</evidence>
<dbReference type="Pfam" id="PF22936">
    <property type="entry name" value="Pol_BBD"/>
    <property type="match status" value="1"/>
</dbReference>
<evidence type="ECO:0000256" key="9">
    <source>
        <dbReference type="ARBA" id="ARBA00022840"/>
    </source>
</evidence>
<dbReference type="InterPro" id="IPR012337">
    <property type="entry name" value="RNaseH-like_sf"/>
</dbReference>
<accession>A0ABD1SWY0</accession>
<keyword evidence="3" id="KW-0645">Protease</keyword>
<evidence type="ECO:0000256" key="6">
    <source>
        <dbReference type="ARBA" id="ARBA00022741"/>
    </source>
</evidence>
<proteinExistence type="predicted"/>
<dbReference type="InterPro" id="IPR039537">
    <property type="entry name" value="Retrotran_Ty1/copia-like"/>
</dbReference>
<dbReference type="GO" id="GO:0008233">
    <property type="term" value="F:peptidase activity"/>
    <property type="evidence" value="ECO:0007669"/>
    <property type="project" value="UniProtKB-KW"/>
</dbReference>
<keyword evidence="8" id="KW-0378">Hydrolase</keyword>
<dbReference type="InterPro" id="IPR036397">
    <property type="entry name" value="RNaseH_sf"/>
</dbReference>
<dbReference type="InterPro" id="IPR054722">
    <property type="entry name" value="PolX-like_BBD"/>
</dbReference>
<keyword evidence="10" id="KW-0460">Magnesium</keyword>
<evidence type="ECO:0000256" key="1">
    <source>
        <dbReference type="ARBA" id="ARBA00002180"/>
    </source>
</evidence>
<dbReference type="PANTHER" id="PTHR42648:SF11">
    <property type="entry name" value="TRANSPOSON TY4-P GAG-POL POLYPROTEIN"/>
    <property type="match status" value="1"/>
</dbReference>
<dbReference type="Proteomes" id="UP001604336">
    <property type="component" value="Unassembled WGS sequence"/>
</dbReference>
<dbReference type="GO" id="GO:0005524">
    <property type="term" value="F:ATP binding"/>
    <property type="evidence" value="ECO:0007669"/>
    <property type="project" value="UniProtKB-KW"/>
</dbReference>
<evidence type="ECO:0000259" key="16">
    <source>
        <dbReference type="PROSITE" id="PS50994"/>
    </source>
</evidence>
<dbReference type="Gene3D" id="3.30.420.10">
    <property type="entry name" value="Ribonuclease H-like superfamily/Ribonuclease H"/>
    <property type="match status" value="1"/>
</dbReference>
<evidence type="ECO:0000256" key="4">
    <source>
        <dbReference type="ARBA" id="ARBA00022722"/>
    </source>
</evidence>
<keyword evidence="7" id="KW-0255">Endonuclease</keyword>
<keyword evidence="13" id="KW-0548">Nucleotidyltransferase</keyword>
<feature type="domain" description="Integrase catalytic" evidence="16">
    <location>
        <begin position="111"/>
        <end position="178"/>
    </location>
</feature>
<keyword evidence="11" id="KW-0229">DNA integration</keyword>
<dbReference type="PANTHER" id="PTHR42648">
    <property type="entry name" value="TRANSPOSASE, PUTATIVE-RELATED"/>
    <property type="match status" value="1"/>
</dbReference>
<evidence type="ECO:0000256" key="5">
    <source>
        <dbReference type="ARBA" id="ARBA00022723"/>
    </source>
</evidence>
<evidence type="ECO:0000256" key="12">
    <source>
        <dbReference type="ARBA" id="ARBA00022918"/>
    </source>
</evidence>
<sequence length="427" mass="48255">MENNVACKVHGIGNIRVKFDTGFVYLLENVRHIPDLSKNLISIGTLEDSKFVRKFGHGCFKISNGALLAIKGYKRNGLYFTQTEKFSSSTAMVNSINNDCTDLWHKRHKIVPYTPQQNGVAERMNRTLLERVICMLSSSGLSKPFWVEAVVTTCYLVNRSPSAALNGKTPEEIWHAINSFDELSGDEPKTFDDAVNGSESVMWWNAMKDEMTSLYKNQTWELVSKPQHKSIVDCRWLFKVKEGFNINEFDHCLYFKAELPSNALVFLLLYVDDMPIIGSCVDSINDIKAALSSEFEMKDLANHFILSKDQCPQSNDELEYMNKVSYSNVIGSVMYTMVCTRPDIAYSVKIIDIVSPNVKSTMMSPRPVCLCNPLAHFLSAENTLYLQLNLRLCMLNVLADPVSWITTLDRGRSSAVYICTSSDRVCV</sequence>
<name>A0ABD1SWY0_9LAMI</name>
<keyword evidence="12" id="KW-0695">RNA-directed DNA polymerase</keyword>
<comment type="caution">
    <text evidence="17">The sequence shown here is derived from an EMBL/GenBank/DDBJ whole genome shotgun (WGS) entry which is preliminary data.</text>
</comment>
<dbReference type="GO" id="GO:0003964">
    <property type="term" value="F:RNA-directed DNA polymerase activity"/>
    <property type="evidence" value="ECO:0007669"/>
    <property type="project" value="UniProtKB-KW"/>
</dbReference>
<dbReference type="GO" id="GO:0003887">
    <property type="term" value="F:DNA-directed DNA polymerase activity"/>
    <property type="evidence" value="ECO:0007669"/>
    <property type="project" value="UniProtKB-KW"/>
</dbReference>
<dbReference type="GO" id="GO:0006310">
    <property type="term" value="P:DNA recombination"/>
    <property type="evidence" value="ECO:0007669"/>
    <property type="project" value="UniProtKB-KW"/>
</dbReference>
<evidence type="ECO:0000256" key="13">
    <source>
        <dbReference type="ARBA" id="ARBA00022932"/>
    </source>
</evidence>
<evidence type="ECO:0000256" key="15">
    <source>
        <dbReference type="ARBA" id="ARBA00023172"/>
    </source>
</evidence>
<gene>
    <name evidence="17" type="ORF">Adt_20549</name>
</gene>
<keyword evidence="9" id="KW-0067">ATP-binding</keyword>
<keyword evidence="14" id="KW-0917">Virion maturation</keyword>
<evidence type="ECO:0000256" key="2">
    <source>
        <dbReference type="ARBA" id="ARBA00022612"/>
    </source>
</evidence>
<keyword evidence="4" id="KW-0540">Nuclease</keyword>
<dbReference type="AlphaFoldDB" id="A0ABD1SWY0"/>
<protein>
    <submittedName>
        <fullName evidence="17">Integrase catalytic domain-containing protein</fullName>
    </submittedName>
</protein>
<keyword evidence="13" id="KW-0239">DNA-directed DNA polymerase</keyword>
<organism evidence="17 18">
    <name type="scientific">Abeliophyllum distichum</name>
    <dbReference type="NCBI Taxonomy" id="126358"/>
    <lineage>
        <taxon>Eukaryota</taxon>
        <taxon>Viridiplantae</taxon>
        <taxon>Streptophyta</taxon>
        <taxon>Embryophyta</taxon>
        <taxon>Tracheophyta</taxon>
        <taxon>Spermatophyta</taxon>
        <taxon>Magnoliopsida</taxon>
        <taxon>eudicotyledons</taxon>
        <taxon>Gunneridae</taxon>
        <taxon>Pentapetalae</taxon>
        <taxon>asterids</taxon>
        <taxon>lamiids</taxon>
        <taxon>Lamiales</taxon>
        <taxon>Oleaceae</taxon>
        <taxon>Forsythieae</taxon>
        <taxon>Abeliophyllum</taxon>
    </lineage>
</organism>